<dbReference type="CDD" id="cd11539">
    <property type="entry name" value="NTP-PPase_u2"/>
    <property type="match status" value="1"/>
</dbReference>
<reference evidence="1" key="1">
    <citation type="submission" date="2007-11" db="EMBL/GenBank/DDBJ databases">
        <authorList>
            <person name="Fulton L."/>
            <person name="Clifton S."/>
            <person name="Fulton B."/>
            <person name="Xu J."/>
            <person name="Minx P."/>
            <person name="Pepin K.H."/>
            <person name="Johnson M."/>
            <person name="Thiruvilangam P."/>
            <person name="Bhonagiri V."/>
            <person name="Nash W.E."/>
            <person name="Mardis E.R."/>
            <person name="Wilson R.K."/>
        </authorList>
    </citation>
    <scope>NUCLEOTIDE SEQUENCE [LARGE SCALE GENOMIC DNA]</scope>
    <source>
        <strain evidence="1">DSM 17241</strain>
    </source>
</reference>
<evidence type="ECO:0008006" key="3">
    <source>
        <dbReference type="Google" id="ProtNLM"/>
    </source>
</evidence>
<keyword evidence="2" id="KW-1185">Reference proteome</keyword>
<dbReference type="AlphaFoldDB" id="B0PE15"/>
<dbReference type="eggNOG" id="ENOG50339Q4">
    <property type="taxonomic scope" value="Bacteria"/>
</dbReference>
<evidence type="ECO:0000313" key="1">
    <source>
        <dbReference type="EMBL" id="EDS10204.1"/>
    </source>
</evidence>
<name>B0PE15_9FIRM</name>
<sequence length="68" mass="7951">MVLEEVAELQKEICKLWRGRDNIQAIAEEVADVGIMLDQLKLILDITEDVQQFREKKITRLKERLGVE</sequence>
<reference evidence="1" key="2">
    <citation type="submission" date="2013-09" db="EMBL/GenBank/DDBJ databases">
        <title>Draft genome sequence of Anaerotruncus colihominis(DSM 17241).</title>
        <authorList>
            <person name="Sudarsanam P."/>
            <person name="Ley R."/>
            <person name="Guruge J."/>
            <person name="Turnbaugh P.J."/>
            <person name="Mahowald M."/>
            <person name="Liep D."/>
            <person name="Gordon J."/>
        </authorList>
    </citation>
    <scope>NUCLEOTIDE SEQUENCE</scope>
    <source>
        <strain evidence="1">DSM 17241</strain>
    </source>
</reference>
<evidence type="ECO:0000313" key="2">
    <source>
        <dbReference type="Proteomes" id="UP000003803"/>
    </source>
</evidence>
<proteinExistence type="predicted"/>
<comment type="caution">
    <text evidence="1">The sequence shown here is derived from an EMBL/GenBank/DDBJ whole genome shotgun (WGS) entry which is preliminary data.</text>
</comment>
<dbReference type="SUPFAM" id="SSF101386">
    <property type="entry name" value="all-alpha NTP pyrophosphatases"/>
    <property type="match status" value="1"/>
</dbReference>
<organism evidence="1 2">
    <name type="scientific">Anaerotruncus colihominis DSM 17241</name>
    <dbReference type="NCBI Taxonomy" id="445972"/>
    <lineage>
        <taxon>Bacteria</taxon>
        <taxon>Bacillati</taxon>
        <taxon>Bacillota</taxon>
        <taxon>Clostridia</taxon>
        <taxon>Eubacteriales</taxon>
        <taxon>Oscillospiraceae</taxon>
        <taxon>Anaerotruncus</taxon>
    </lineage>
</organism>
<accession>B0PE15</accession>
<dbReference type="HOGENOM" id="CLU_178321_1_0_9"/>
<dbReference type="EMBL" id="ABGD02000024">
    <property type="protein sequence ID" value="EDS10204.1"/>
    <property type="molecule type" value="Genomic_DNA"/>
</dbReference>
<gene>
    <name evidence="1" type="ORF">ANACOL_02800</name>
</gene>
<protein>
    <recommendedName>
        <fullName evidence="3">NTP pyrophosphohydrolase MazG putative catalytic core domain-containing protein</fullName>
    </recommendedName>
</protein>
<dbReference type="Proteomes" id="UP000003803">
    <property type="component" value="Unassembled WGS sequence"/>
</dbReference>